<dbReference type="Proteomes" id="UP000675781">
    <property type="component" value="Unassembled WGS sequence"/>
</dbReference>
<gene>
    <name evidence="2" type="ORF">KDL01_17220</name>
</gene>
<dbReference type="EMBL" id="JAGSOG010000079">
    <property type="protein sequence ID" value="MBR7835019.1"/>
    <property type="molecule type" value="Genomic_DNA"/>
</dbReference>
<dbReference type="AlphaFoldDB" id="A0A941IPD7"/>
<name>A0A941IPD7_9ACTN</name>
<protein>
    <recommendedName>
        <fullName evidence="4">Secreted protein</fullName>
    </recommendedName>
</protein>
<accession>A0A941IPD7</accession>
<comment type="caution">
    <text evidence="2">The sequence shown here is derived from an EMBL/GenBank/DDBJ whole genome shotgun (WGS) entry which is preliminary data.</text>
</comment>
<keyword evidence="3" id="KW-1185">Reference proteome</keyword>
<organism evidence="2 3">
    <name type="scientific">Actinospica durhamensis</name>
    <dbReference type="NCBI Taxonomy" id="1508375"/>
    <lineage>
        <taxon>Bacteria</taxon>
        <taxon>Bacillati</taxon>
        <taxon>Actinomycetota</taxon>
        <taxon>Actinomycetes</taxon>
        <taxon>Catenulisporales</taxon>
        <taxon>Actinospicaceae</taxon>
        <taxon>Actinospica</taxon>
    </lineage>
</organism>
<dbReference type="RefSeq" id="WP_212529533.1">
    <property type="nucleotide sequence ID" value="NZ_JAGSOG010000079.1"/>
</dbReference>
<feature type="signal peptide" evidence="1">
    <location>
        <begin position="1"/>
        <end position="30"/>
    </location>
</feature>
<evidence type="ECO:0000313" key="2">
    <source>
        <dbReference type="EMBL" id="MBR7835019.1"/>
    </source>
</evidence>
<evidence type="ECO:0000256" key="1">
    <source>
        <dbReference type="SAM" id="SignalP"/>
    </source>
</evidence>
<feature type="chain" id="PRO_5037328311" description="Secreted protein" evidence="1">
    <location>
        <begin position="31"/>
        <end position="179"/>
    </location>
</feature>
<proteinExistence type="predicted"/>
<evidence type="ECO:0000313" key="3">
    <source>
        <dbReference type="Proteomes" id="UP000675781"/>
    </source>
</evidence>
<keyword evidence="1" id="KW-0732">Signal</keyword>
<evidence type="ECO:0008006" key="4">
    <source>
        <dbReference type="Google" id="ProtNLM"/>
    </source>
</evidence>
<sequence length="179" mass="19576">MLASLFIRRGLSLAVTIGGLMFASAMPVGAAASVEDGQINVCDMVVGKAPAGQPSPVVSKTCYRTTDASARKLAADEVLLMEWYRNANNEPPDITRVYADDGPCDSSGYRITVDADWQNSISGFDTFDEYCDQVTGYANTDETGDSQYWDGRSNPCQCVVVGYVGDRMNDRINSWRVWQ</sequence>
<reference evidence="2" key="1">
    <citation type="submission" date="2021-04" db="EMBL/GenBank/DDBJ databases">
        <title>Genome based classification of Actinospica acidithermotolerans sp. nov., an actinobacterium isolated from an Indonesian hot spring.</title>
        <authorList>
            <person name="Kusuma A.B."/>
            <person name="Putra K.E."/>
            <person name="Nafisah S."/>
            <person name="Loh J."/>
            <person name="Nouioui I."/>
            <person name="Goodfellow M."/>
        </authorList>
    </citation>
    <scope>NUCLEOTIDE SEQUENCE</scope>
    <source>
        <strain evidence="2">CSCA 57</strain>
    </source>
</reference>